<keyword evidence="3" id="KW-1185">Reference proteome</keyword>
<protein>
    <submittedName>
        <fullName evidence="2">Uncharacterized protein</fullName>
    </submittedName>
</protein>
<dbReference type="Proteomes" id="UP000030758">
    <property type="component" value="Unassembled WGS sequence"/>
</dbReference>
<evidence type="ECO:0000313" key="2">
    <source>
        <dbReference type="EMBL" id="KFD72151.1"/>
    </source>
</evidence>
<sequence>MVVNHRSSSWCYAVPRGATDSNPIWPIHLCDTLGHLLSAHQWHNCQRIQSLRQSSNGAQVPEAIFQDEKQNNISIDGDF</sequence>
<dbReference type="EMBL" id="KL363203">
    <property type="protein sequence ID" value="KFD55008.1"/>
    <property type="molecule type" value="Genomic_DNA"/>
</dbReference>
<gene>
    <name evidence="1" type="ORF">M513_04190</name>
    <name evidence="2" type="ORF">M514_04190</name>
</gene>
<reference evidence="2 3" key="1">
    <citation type="journal article" date="2014" name="Nat. Genet.">
        <title>Genome and transcriptome of the porcine whipworm Trichuris suis.</title>
        <authorList>
            <person name="Jex A.R."/>
            <person name="Nejsum P."/>
            <person name="Schwarz E.M."/>
            <person name="Hu L."/>
            <person name="Young N.D."/>
            <person name="Hall R.S."/>
            <person name="Korhonen P.K."/>
            <person name="Liao S."/>
            <person name="Thamsborg S."/>
            <person name="Xia J."/>
            <person name="Xu P."/>
            <person name="Wang S."/>
            <person name="Scheerlinck J.P."/>
            <person name="Hofmann A."/>
            <person name="Sternberg P.W."/>
            <person name="Wang J."/>
            <person name="Gasser R.B."/>
        </authorList>
    </citation>
    <scope>NUCLEOTIDE SEQUENCE [LARGE SCALE GENOMIC DNA]</scope>
    <source>
        <strain evidence="2">DCEP-RM93F</strain>
        <strain evidence="1">DCEP-RM93M</strain>
    </source>
</reference>
<evidence type="ECO:0000313" key="1">
    <source>
        <dbReference type="EMBL" id="KFD55008.1"/>
    </source>
</evidence>
<organism evidence="2">
    <name type="scientific">Trichuris suis</name>
    <name type="common">pig whipworm</name>
    <dbReference type="NCBI Taxonomy" id="68888"/>
    <lineage>
        <taxon>Eukaryota</taxon>
        <taxon>Metazoa</taxon>
        <taxon>Ecdysozoa</taxon>
        <taxon>Nematoda</taxon>
        <taxon>Enoplea</taxon>
        <taxon>Dorylaimia</taxon>
        <taxon>Trichinellida</taxon>
        <taxon>Trichuridae</taxon>
        <taxon>Trichuris</taxon>
    </lineage>
</organism>
<accession>A0A085NRQ5</accession>
<proteinExistence type="predicted"/>
<evidence type="ECO:0000313" key="3">
    <source>
        <dbReference type="Proteomes" id="UP000030764"/>
    </source>
</evidence>
<dbReference type="AlphaFoldDB" id="A0A085NRQ5"/>
<name>A0A085NRQ5_9BILA</name>
<dbReference type="Proteomes" id="UP000030764">
    <property type="component" value="Unassembled WGS sequence"/>
</dbReference>
<dbReference type="EMBL" id="KL367479">
    <property type="protein sequence ID" value="KFD72151.1"/>
    <property type="molecule type" value="Genomic_DNA"/>
</dbReference>